<dbReference type="PANTHER" id="PTHR21180">
    <property type="entry name" value="ENDONUCLEASE/EXONUCLEASE/PHOSPHATASE FAMILY DOMAIN-CONTAINING PROTEIN 1"/>
    <property type="match status" value="1"/>
</dbReference>
<accession>A0ABV5ZKZ8</accession>
<dbReference type="EMBL" id="JBHLZF010000002">
    <property type="protein sequence ID" value="MFB9898067.1"/>
    <property type="molecule type" value="Genomic_DNA"/>
</dbReference>
<dbReference type="Pfam" id="PF12836">
    <property type="entry name" value="HHH_3"/>
    <property type="match status" value="2"/>
</dbReference>
<dbReference type="SUPFAM" id="SSF47781">
    <property type="entry name" value="RuvA domain 2-like"/>
    <property type="match status" value="3"/>
</dbReference>
<protein>
    <submittedName>
        <fullName evidence="2">ComEA family DNA-binding protein</fullName>
    </submittedName>
</protein>
<dbReference type="PANTHER" id="PTHR21180:SF32">
    <property type="entry name" value="ENDONUCLEASE_EXONUCLEASE_PHOSPHATASE FAMILY DOMAIN-CONTAINING PROTEIN 1"/>
    <property type="match status" value="1"/>
</dbReference>
<keyword evidence="3" id="KW-1185">Reference proteome</keyword>
<gene>
    <name evidence="2" type="ORF">ACFFK8_09775</name>
</gene>
<dbReference type="RefSeq" id="WP_027952158.1">
    <property type="nucleotide sequence ID" value="NZ_JADU01000012.1"/>
</dbReference>
<keyword evidence="2" id="KW-0238">DNA-binding</keyword>
<comment type="caution">
    <text evidence="2">The sequence shown here is derived from an EMBL/GenBank/DDBJ whole genome shotgun (WGS) entry which is preliminary data.</text>
</comment>
<dbReference type="Gene3D" id="1.10.150.280">
    <property type="entry name" value="AF1531-like domain"/>
    <property type="match status" value="2"/>
</dbReference>
<feature type="region of interest" description="Disordered" evidence="1">
    <location>
        <begin position="44"/>
        <end position="64"/>
    </location>
</feature>
<reference evidence="2 3" key="1">
    <citation type="submission" date="2024-09" db="EMBL/GenBank/DDBJ databases">
        <authorList>
            <person name="Sun Q."/>
            <person name="Mori K."/>
        </authorList>
    </citation>
    <scope>NUCLEOTIDE SEQUENCE [LARGE SCALE GENOMIC DNA]</scope>
    <source>
        <strain evidence="2 3">ATCC 51272</strain>
    </source>
</reference>
<dbReference type="InterPro" id="IPR010994">
    <property type="entry name" value="RuvA_2-like"/>
</dbReference>
<name>A0ABV5ZKZ8_9BACT</name>
<dbReference type="Proteomes" id="UP001589688">
    <property type="component" value="Unassembled WGS sequence"/>
</dbReference>
<dbReference type="GO" id="GO:0003677">
    <property type="term" value="F:DNA binding"/>
    <property type="evidence" value="ECO:0007669"/>
    <property type="project" value="UniProtKB-KW"/>
</dbReference>
<dbReference type="InterPro" id="IPR051675">
    <property type="entry name" value="Endo/Exo/Phosphatase_dom_1"/>
</dbReference>
<evidence type="ECO:0000313" key="3">
    <source>
        <dbReference type="Proteomes" id="UP001589688"/>
    </source>
</evidence>
<proteinExistence type="predicted"/>
<organism evidence="2 3">
    <name type="scientific">Hallella seregens ATCC 51272</name>
    <dbReference type="NCBI Taxonomy" id="1336250"/>
    <lineage>
        <taxon>Bacteria</taxon>
        <taxon>Pseudomonadati</taxon>
        <taxon>Bacteroidota</taxon>
        <taxon>Bacteroidia</taxon>
        <taxon>Bacteroidales</taxon>
        <taxon>Prevotellaceae</taxon>
        <taxon>Hallella</taxon>
    </lineage>
</organism>
<evidence type="ECO:0000313" key="2">
    <source>
        <dbReference type="EMBL" id="MFB9898067.1"/>
    </source>
</evidence>
<sequence length="304" mass="34421">MKPKDLFFFNRSDRGVLLFFLLLLVGGLALMGWLGGGGGRGAAGSVDSTAATDRPQPRFADTDEAHPSKAYEPYAVAPAHVPERFPFDPNTADSSQLLRLGLQPWQVRNIYRYRAAGGIYRRPADFARLYGLTRRQYRELEPYIRISDDYLPAATRYATATPVTADTVRRHPAKLGPTERVDLNAADTTLLMRVPGIGPYFAARIVNYRQRLGGYAHTEQLREIDDFPEQALGYFVTGGGVQRLKVNRLRLGELRRHPYINYYQAKAIVDYRRLHGPLTSLDQLRLLDDFTAADIDRLRPYVEF</sequence>
<evidence type="ECO:0000256" key="1">
    <source>
        <dbReference type="SAM" id="MobiDB-lite"/>
    </source>
</evidence>